<proteinExistence type="predicted"/>
<name>A0A0X3P9F7_SCHSO</name>
<gene>
    <name evidence="1" type="ORF">TR154420</name>
</gene>
<organism evidence="1">
    <name type="scientific">Schistocephalus solidus</name>
    <name type="common">Tapeworm</name>
    <dbReference type="NCBI Taxonomy" id="70667"/>
    <lineage>
        <taxon>Eukaryota</taxon>
        <taxon>Metazoa</taxon>
        <taxon>Spiralia</taxon>
        <taxon>Lophotrochozoa</taxon>
        <taxon>Platyhelminthes</taxon>
        <taxon>Cestoda</taxon>
        <taxon>Eucestoda</taxon>
        <taxon>Diphyllobothriidea</taxon>
        <taxon>Diphyllobothriidae</taxon>
        <taxon>Schistocephalus</taxon>
    </lineage>
</organism>
<accession>A0A0X3P9F7</accession>
<dbReference type="EMBL" id="GEEE01015245">
    <property type="protein sequence ID" value="JAP47980.1"/>
    <property type="molecule type" value="Transcribed_RNA"/>
</dbReference>
<reference evidence="1" key="1">
    <citation type="submission" date="2016-01" db="EMBL/GenBank/DDBJ databases">
        <title>Reference transcriptome for the parasite Schistocephalus solidus: insights into the molecular evolution of parasitism.</title>
        <authorList>
            <person name="Hebert F.O."/>
            <person name="Grambauer S."/>
            <person name="Barber I."/>
            <person name="Landry C.R."/>
            <person name="Aubin-Horth N."/>
        </authorList>
    </citation>
    <scope>NUCLEOTIDE SEQUENCE</scope>
</reference>
<protein>
    <submittedName>
        <fullName evidence="1">Uncharacterized protein</fullName>
    </submittedName>
</protein>
<evidence type="ECO:0000313" key="1">
    <source>
        <dbReference type="EMBL" id="JAP47980.1"/>
    </source>
</evidence>
<sequence length="126" mass="15009">MLFTSVRAMIPEFNGKPVWEHCQFVLHVLLYHQQSIPLEHLSVRTSFTQSWNLYFVKSTWQFSTSNSSPSVHQIRRSFQRRPLLYHSATMSHTFVYSENYCFCLSWMTLVRCMNWFDLSSKVGNVF</sequence>
<dbReference type="AlphaFoldDB" id="A0A0X3P9F7"/>
<dbReference type="EMBL" id="GEEE01009703">
    <property type="protein sequence ID" value="JAP53522.1"/>
    <property type="molecule type" value="Transcribed_RNA"/>
</dbReference>